<evidence type="ECO:0000256" key="4">
    <source>
        <dbReference type="RuleBase" id="RU000574"/>
    </source>
</evidence>
<keyword evidence="3 4" id="KW-0687">Ribonucleoprotein</keyword>
<feature type="domain" description="Large ribosomal subunit protein eL19" evidence="7">
    <location>
        <begin position="3"/>
        <end position="146"/>
    </location>
</feature>
<dbReference type="InterPro" id="IPR000196">
    <property type="entry name" value="Ribosomal_eL19_dom"/>
</dbReference>
<dbReference type="FunFam" id="1.10.1650.10:FF:000001">
    <property type="entry name" value="Ribosomal protein L19"/>
    <property type="match status" value="1"/>
</dbReference>
<feature type="compositionally biased region" description="Basic residues" evidence="6">
    <location>
        <begin position="60"/>
        <end position="78"/>
    </location>
</feature>
<feature type="coiled-coil region" evidence="5">
    <location>
        <begin position="135"/>
        <end position="171"/>
    </location>
</feature>
<dbReference type="PANTHER" id="PTHR10722">
    <property type="entry name" value="60S RIBOSOMAL PROTEIN L19"/>
    <property type="match status" value="1"/>
</dbReference>
<evidence type="ECO:0000256" key="2">
    <source>
        <dbReference type="ARBA" id="ARBA00022980"/>
    </source>
</evidence>
<dbReference type="GO" id="GO:0006412">
    <property type="term" value="P:translation"/>
    <property type="evidence" value="ECO:0007669"/>
    <property type="project" value="InterPro"/>
</dbReference>
<evidence type="ECO:0000259" key="7">
    <source>
        <dbReference type="SMART" id="SM01416"/>
    </source>
</evidence>
<dbReference type="GO" id="GO:0003735">
    <property type="term" value="F:structural constituent of ribosome"/>
    <property type="evidence" value="ECO:0007669"/>
    <property type="project" value="InterPro"/>
</dbReference>
<dbReference type="InterPro" id="IPR015972">
    <property type="entry name" value="Ribosomal_eL19_dom1"/>
</dbReference>
<keyword evidence="5" id="KW-0175">Coiled coil</keyword>
<dbReference type="GO" id="GO:0022625">
    <property type="term" value="C:cytosolic large ribosomal subunit"/>
    <property type="evidence" value="ECO:0007669"/>
    <property type="project" value="InterPro"/>
</dbReference>
<organism evidence="8">
    <name type="scientific">Euplotes crassus</name>
    <dbReference type="NCBI Taxonomy" id="5936"/>
    <lineage>
        <taxon>Eukaryota</taxon>
        <taxon>Sar</taxon>
        <taxon>Alveolata</taxon>
        <taxon>Ciliophora</taxon>
        <taxon>Intramacronucleata</taxon>
        <taxon>Spirotrichea</taxon>
        <taxon>Hypotrichia</taxon>
        <taxon>Euplotida</taxon>
        <taxon>Euplotidae</taxon>
        <taxon>Moneuplotes</taxon>
    </lineage>
</organism>
<sequence length="200" mass="23307">MAFLRHQKRLAAAVLKCGKNRVWIDPNEASEVALANSRAAVRKLTRDGIIVKRKVAMHSRARVRRYHEQKRRGRHAGPGKRFGTKNARMPQKVVWMRRQRVFRRLLKKLRATKKIDKHLYHELYLRAKGNQFKNKQTLLETVQKMKQEKRREAEETKLEEEKKAKAVAKKEKRLKKQAAAEARKIAGVTKVTKAAKSSAK</sequence>
<dbReference type="AlphaFoldDB" id="A0A7S3K7S5"/>
<evidence type="ECO:0000256" key="6">
    <source>
        <dbReference type="SAM" id="MobiDB-lite"/>
    </source>
</evidence>
<evidence type="ECO:0000256" key="3">
    <source>
        <dbReference type="ARBA" id="ARBA00023274"/>
    </source>
</evidence>
<evidence type="ECO:0000313" key="8">
    <source>
        <dbReference type="EMBL" id="CAE0375387.1"/>
    </source>
</evidence>
<dbReference type="InterPro" id="IPR039547">
    <property type="entry name" value="Ribosomal_eL19"/>
</dbReference>
<dbReference type="HAMAP" id="MF_01475">
    <property type="entry name" value="Ribosomal_eL19"/>
    <property type="match status" value="1"/>
</dbReference>
<dbReference type="InterPro" id="IPR057259">
    <property type="entry name" value="Ribosomal_L19e"/>
</dbReference>
<dbReference type="SMART" id="SM01416">
    <property type="entry name" value="Ribosomal_L19e"/>
    <property type="match status" value="1"/>
</dbReference>
<dbReference type="GO" id="GO:0003723">
    <property type="term" value="F:RNA binding"/>
    <property type="evidence" value="ECO:0007669"/>
    <property type="project" value="InterPro"/>
</dbReference>
<dbReference type="Gene3D" id="1.10.1200.240">
    <property type="match status" value="1"/>
</dbReference>
<dbReference type="Pfam" id="PF01280">
    <property type="entry name" value="Ribosomal_L19e"/>
    <property type="match status" value="1"/>
</dbReference>
<dbReference type="Pfam" id="PF25476">
    <property type="entry name" value="Ribosomal_L19e_C"/>
    <property type="match status" value="1"/>
</dbReference>
<dbReference type="InterPro" id="IPR035970">
    <property type="entry name" value="60S_ribosomal_eL19_sf"/>
</dbReference>
<comment type="similarity">
    <text evidence="1 4">Belongs to the eukaryotic ribosomal protein eL19 family.</text>
</comment>
<protein>
    <recommendedName>
        <fullName evidence="4">Ribosomal protein L19</fullName>
    </recommendedName>
</protein>
<name>A0A7S3K7S5_EUPCR</name>
<evidence type="ECO:0000256" key="5">
    <source>
        <dbReference type="SAM" id="Coils"/>
    </source>
</evidence>
<dbReference type="SUPFAM" id="SSF48140">
    <property type="entry name" value="Ribosomal protein L19 (L19e)"/>
    <property type="match status" value="1"/>
</dbReference>
<accession>A0A7S3K7S5</accession>
<reference evidence="8" key="1">
    <citation type="submission" date="2021-01" db="EMBL/GenBank/DDBJ databases">
        <authorList>
            <person name="Corre E."/>
            <person name="Pelletier E."/>
            <person name="Niang G."/>
            <person name="Scheremetjew M."/>
            <person name="Finn R."/>
            <person name="Kale V."/>
            <person name="Holt S."/>
            <person name="Cochrane G."/>
            <person name="Meng A."/>
            <person name="Brown T."/>
            <person name="Cohen L."/>
        </authorList>
    </citation>
    <scope>NUCLEOTIDE SEQUENCE</scope>
    <source>
        <strain evidence="8">CT5</strain>
    </source>
</reference>
<feature type="region of interest" description="Disordered" evidence="6">
    <location>
        <begin position="60"/>
        <end position="85"/>
    </location>
</feature>
<evidence type="ECO:0000256" key="1">
    <source>
        <dbReference type="ARBA" id="ARBA00011082"/>
    </source>
</evidence>
<keyword evidence="2 4" id="KW-0689">Ribosomal protein</keyword>
<dbReference type="NCBIfam" id="NF006343">
    <property type="entry name" value="PRK08570.1"/>
    <property type="match status" value="1"/>
</dbReference>
<dbReference type="InterPro" id="IPR057260">
    <property type="entry name" value="Ribosomal_L19e_C"/>
</dbReference>
<proteinExistence type="inferred from homology"/>
<dbReference type="EMBL" id="HBIK01000753">
    <property type="protein sequence ID" value="CAE0375387.1"/>
    <property type="molecule type" value="Transcribed_RNA"/>
</dbReference>
<dbReference type="PROSITE" id="PS00526">
    <property type="entry name" value="RIBOSOMAL_L19E"/>
    <property type="match status" value="1"/>
</dbReference>
<gene>
    <name evidence="8" type="ORF">ECRA1380_LOCUS338</name>
</gene>
<dbReference type="Gene3D" id="1.10.1650.10">
    <property type="match status" value="1"/>
</dbReference>
<dbReference type="InterPro" id="IPR023638">
    <property type="entry name" value="Ribosomal_eL19_CS"/>
</dbReference>